<evidence type="ECO:0000313" key="2">
    <source>
        <dbReference type="EMBL" id="WOI35569.1"/>
    </source>
</evidence>
<dbReference type="PANTHER" id="PTHR35528">
    <property type="entry name" value="BLL1675 PROTEIN"/>
    <property type="match status" value="1"/>
</dbReference>
<dbReference type="Proteomes" id="UP001302666">
    <property type="component" value="Plasmid unnamed4"/>
</dbReference>
<evidence type="ECO:0000259" key="1">
    <source>
        <dbReference type="Pfam" id="PF13610"/>
    </source>
</evidence>
<feature type="domain" description="DDE" evidence="1">
    <location>
        <begin position="19"/>
        <end position="81"/>
    </location>
</feature>
<reference evidence="2 3" key="1">
    <citation type="submission" date="2023-10" db="EMBL/GenBank/DDBJ databases">
        <title>Eight complete genome sequences of bacteria isolated from laboratory stock of Giant Kelp gametophytes.</title>
        <authorList>
            <person name="Tolentino B."/>
            <person name="Nuzhdin S."/>
        </authorList>
    </citation>
    <scope>NUCLEOTIDE SEQUENCE [LARGE SCALE GENOMIC DNA]</scope>
    <source>
        <strain evidence="2 3">LC.270.F.C4</strain>
        <plasmid evidence="2 3">unnamed4</plasmid>
    </source>
</reference>
<accession>A0ABZ0HN45</accession>
<protein>
    <submittedName>
        <fullName evidence="2">DDE-type integrase/transposase/recombinase</fullName>
    </submittedName>
</protein>
<sequence length="81" mass="9512">MSPKFPTCVRNHRPGPGDVWHINEVVVKIAGGSYWRWRAVSQYGIVFEEILQSRRYKHAAKRLPIKLINRWGFIPKRIIAD</sequence>
<organism evidence="2 3">
    <name type="scientific">Tritonibacter scottomollicae</name>
    <name type="common">Epibacterium scottomollicae</name>
    <dbReference type="NCBI Taxonomy" id="483013"/>
    <lineage>
        <taxon>Bacteria</taxon>
        <taxon>Pseudomonadati</taxon>
        <taxon>Pseudomonadota</taxon>
        <taxon>Alphaproteobacteria</taxon>
        <taxon>Rhodobacterales</taxon>
        <taxon>Paracoccaceae</taxon>
        <taxon>Tritonibacter</taxon>
    </lineage>
</organism>
<dbReference type="InterPro" id="IPR032874">
    <property type="entry name" value="DDE_dom"/>
</dbReference>
<keyword evidence="3" id="KW-1185">Reference proteome</keyword>
<dbReference type="Pfam" id="PF13610">
    <property type="entry name" value="DDE_Tnp_IS240"/>
    <property type="match status" value="1"/>
</dbReference>
<dbReference type="InterPro" id="IPR052183">
    <property type="entry name" value="IS_Transposase"/>
</dbReference>
<keyword evidence="2" id="KW-0614">Plasmid</keyword>
<dbReference type="PANTHER" id="PTHR35528:SF3">
    <property type="entry name" value="BLL1675 PROTEIN"/>
    <property type="match status" value="1"/>
</dbReference>
<dbReference type="RefSeq" id="WP_317387196.1">
    <property type="nucleotide sequence ID" value="NZ_CP136707.1"/>
</dbReference>
<proteinExistence type="predicted"/>
<evidence type="ECO:0000313" key="3">
    <source>
        <dbReference type="Proteomes" id="UP001302666"/>
    </source>
</evidence>
<name>A0ABZ0HN45_TRISK</name>
<dbReference type="EMBL" id="CP136707">
    <property type="protein sequence ID" value="WOI35569.1"/>
    <property type="molecule type" value="Genomic_DNA"/>
</dbReference>
<gene>
    <name evidence="2" type="ORF">R1T40_22335</name>
</gene>
<geneLocation type="plasmid" evidence="2 3">
    <name>unnamed4</name>
</geneLocation>